<dbReference type="Proteomes" id="UP000018888">
    <property type="component" value="Unassembled WGS sequence"/>
</dbReference>
<reference evidence="2 3" key="1">
    <citation type="journal article" date="2013" name="Proc. Natl. Acad. Sci. U.S.A.">
        <title>Genome of an arbuscular mycorrhizal fungus provides insight into the oldest plant symbiosis.</title>
        <authorList>
            <person name="Tisserant E."/>
            <person name="Malbreil M."/>
            <person name="Kuo A."/>
            <person name="Kohler A."/>
            <person name="Symeonidi A."/>
            <person name="Balestrini R."/>
            <person name="Charron P."/>
            <person name="Duensing N."/>
            <person name="Frei Dit Frey N."/>
            <person name="Gianinazzi-Pearson V."/>
            <person name="Gilbert L.B."/>
            <person name="Handa Y."/>
            <person name="Herr J.R."/>
            <person name="Hijri M."/>
            <person name="Koul R."/>
            <person name="Kawaguchi M."/>
            <person name="Krajinski F."/>
            <person name="Lammers P.J."/>
            <person name="Masclaux F.G."/>
            <person name="Murat C."/>
            <person name="Morin E."/>
            <person name="Ndikumana S."/>
            <person name="Pagni M."/>
            <person name="Petitpierre D."/>
            <person name="Requena N."/>
            <person name="Rosikiewicz P."/>
            <person name="Riley R."/>
            <person name="Saito K."/>
            <person name="San Clemente H."/>
            <person name="Shapiro H."/>
            <person name="van Tuinen D."/>
            <person name="Becard G."/>
            <person name="Bonfante P."/>
            <person name="Paszkowski U."/>
            <person name="Shachar-Hill Y.Y."/>
            <person name="Tuskan G.A."/>
            <person name="Young P.W."/>
            <person name="Sanders I.R."/>
            <person name="Henrissat B."/>
            <person name="Rensing S.A."/>
            <person name="Grigoriev I.V."/>
            <person name="Corradi N."/>
            <person name="Roux C."/>
            <person name="Martin F."/>
        </authorList>
    </citation>
    <scope>NUCLEOTIDE SEQUENCE [LARGE SCALE GENOMIC DNA]</scope>
    <source>
        <strain evidence="2 3">DAOM 197198</strain>
    </source>
</reference>
<evidence type="ECO:0000313" key="3">
    <source>
        <dbReference type="Proteomes" id="UP000018888"/>
    </source>
</evidence>
<reference evidence="2 3" key="2">
    <citation type="journal article" date="2018" name="New Phytol.">
        <title>High intraspecific genome diversity in the model arbuscular mycorrhizal symbiont Rhizophagus irregularis.</title>
        <authorList>
            <person name="Chen E.C.H."/>
            <person name="Morin E."/>
            <person name="Beaudet D."/>
            <person name="Noel J."/>
            <person name="Yildirir G."/>
            <person name="Ndikumana S."/>
            <person name="Charron P."/>
            <person name="St-Onge C."/>
            <person name="Giorgi J."/>
            <person name="Kruger M."/>
            <person name="Marton T."/>
            <person name="Ropars J."/>
            <person name="Grigoriev I.V."/>
            <person name="Hainaut M."/>
            <person name="Henrissat B."/>
            <person name="Roux C."/>
            <person name="Martin F."/>
            <person name="Corradi N."/>
        </authorList>
    </citation>
    <scope>NUCLEOTIDE SEQUENCE [LARGE SCALE GENOMIC DNA]</scope>
    <source>
        <strain evidence="2 3">DAOM 197198</strain>
    </source>
</reference>
<keyword evidence="3" id="KW-1185">Reference proteome</keyword>
<name>A0A2P4QMA8_RHIID</name>
<keyword evidence="1" id="KW-0812">Transmembrane</keyword>
<proteinExistence type="predicted"/>
<comment type="caution">
    <text evidence="2">The sequence shown here is derived from an EMBL/GenBank/DDBJ whole genome shotgun (WGS) entry which is preliminary data.</text>
</comment>
<feature type="transmembrane region" description="Helical" evidence="1">
    <location>
        <begin position="50"/>
        <end position="67"/>
    </location>
</feature>
<organism evidence="2 3">
    <name type="scientific">Rhizophagus irregularis (strain DAOM 181602 / DAOM 197198 / MUCL 43194)</name>
    <name type="common">Arbuscular mycorrhizal fungus</name>
    <name type="synonym">Glomus intraradices</name>
    <dbReference type="NCBI Taxonomy" id="747089"/>
    <lineage>
        <taxon>Eukaryota</taxon>
        <taxon>Fungi</taxon>
        <taxon>Fungi incertae sedis</taxon>
        <taxon>Mucoromycota</taxon>
        <taxon>Glomeromycotina</taxon>
        <taxon>Glomeromycetes</taxon>
        <taxon>Glomerales</taxon>
        <taxon>Glomeraceae</taxon>
        <taxon>Rhizophagus</taxon>
    </lineage>
</organism>
<gene>
    <name evidence="2" type="ORF">GLOIN_2v1534864</name>
</gene>
<sequence length="95" mass="11148">MLRDTSLDKIGDFGLLLLLLDKFEVTILLGELFFLILFEVDFGRDDLLVGVSRPTIFLFDSMVFINYQMNYSKLKKFDVYSFFQLKVLLFTKSDL</sequence>
<keyword evidence="1" id="KW-0472">Membrane</keyword>
<evidence type="ECO:0000256" key="1">
    <source>
        <dbReference type="SAM" id="Phobius"/>
    </source>
</evidence>
<feature type="transmembrane region" description="Helical" evidence="1">
    <location>
        <begin position="12"/>
        <end position="38"/>
    </location>
</feature>
<evidence type="ECO:0000313" key="2">
    <source>
        <dbReference type="EMBL" id="POG78783.1"/>
    </source>
</evidence>
<accession>A0A2P4QMA8</accession>
<protein>
    <submittedName>
        <fullName evidence="2">Uncharacterized protein</fullName>
    </submittedName>
</protein>
<keyword evidence="1" id="KW-1133">Transmembrane helix</keyword>
<dbReference type="AlphaFoldDB" id="A0A2P4QMA8"/>
<dbReference type="EMBL" id="AUPC02000030">
    <property type="protein sequence ID" value="POG78783.1"/>
    <property type="molecule type" value="Genomic_DNA"/>
</dbReference>